<dbReference type="EC" id="3.5.1.54" evidence="3"/>
<dbReference type="AlphaFoldDB" id="A0A6G9A3Y6"/>
<reference evidence="3 4" key="1">
    <citation type="journal article" date="2020" name="Int. J. Syst. Evol. Microbiol.">
        <title>Description and complete genome sequences of Bradyrhizobium symbiodeficiens sp. nov., a non-symbiotic bacterium associated with legumes native to Canada.</title>
        <authorList>
            <person name="Bromfield E.S.P."/>
            <person name="Cloutier S."/>
            <person name="Nguyen H.D.T."/>
        </authorList>
    </citation>
    <scope>NUCLEOTIDE SEQUENCE [LARGE SCALE GENOMIC DNA]</scope>
    <source>
        <strain evidence="3 4">101S1MB</strain>
    </source>
</reference>
<organism evidence="3 4">
    <name type="scientific">Bradyrhizobium symbiodeficiens</name>
    <dbReference type="NCBI Taxonomy" id="1404367"/>
    <lineage>
        <taxon>Bacteria</taxon>
        <taxon>Pseudomonadati</taxon>
        <taxon>Pseudomonadota</taxon>
        <taxon>Alphaproteobacteria</taxon>
        <taxon>Hyphomicrobiales</taxon>
        <taxon>Nitrobacteraceae</taxon>
        <taxon>Bradyrhizobium</taxon>
    </lineage>
</organism>
<dbReference type="GO" id="GO:0004039">
    <property type="term" value="F:allophanate hydrolase activity"/>
    <property type="evidence" value="ECO:0007669"/>
    <property type="project" value="UniProtKB-EC"/>
</dbReference>
<evidence type="ECO:0000259" key="1">
    <source>
        <dbReference type="Pfam" id="PF01425"/>
    </source>
</evidence>
<evidence type="ECO:0000313" key="4">
    <source>
        <dbReference type="Proteomes" id="UP000500895"/>
    </source>
</evidence>
<dbReference type="InterPro" id="IPR000120">
    <property type="entry name" value="Amidase"/>
</dbReference>
<dbReference type="PANTHER" id="PTHR11895">
    <property type="entry name" value="TRANSAMIDASE"/>
    <property type="match status" value="1"/>
</dbReference>
<dbReference type="InterPro" id="IPR053844">
    <property type="entry name" value="AH_C"/>
</dbReference>
<dbReference type="InterPro" id="IPR023631">
    <property type="entry name" value="Amidase_dom"/>
</dbReference>
<dbReference type="NCBIfam" id="TIGR02713">
    <property type="entry name" value="allophanate_hyd"/>
    <property type="match status" value="1"/>
</dbReference>
<keyword evidence="3" id="KW-0378">Hydrolase</keyword>
<feature type="domain" description="Allophanate hydrolase C-terminal" evidence="2">
    <location>
        <begin position="478"/>
        <end position="600"/>
    </location>
</feature>
<dbReference type="Pfam" id="PF01425">
    <property type="entry name" value="Amidase"/>
    <property type="match status" value="1"/>
</dbReference>
<evidence type="ECO:0000259" key="2">
    <source>
        <dbReference type="Pfam" id="PF21986"/>
    </source>
</evidence>
<dbReference type="InterPro" id="IPR014085">
    <property type="entry name" value="Allophanate_hydrolase"/>
</dbReference>
<dbReference type="Gene3D" id="3.90.1300.10">
    <property type="entry name" value="Amidase signature (AS) domain"/>
    <property type="match status" value="1"/>
</dbReference>
<dbReference type="Gene3D" id="3.10.490.10">
    <property type="entry name" value="Gamma-glutamyl cyclotransferase-like"/>
    <property type="match status" value="1"/>
</dbReference>
<accession>A0A6G9A3Y6</accession>
<proteinExistence type="predicted"/>
<gene>
    <name evidence="3" type="primary">atzF</name>
    <name evidence="3" type="ORF">HAV00_13020</name>
</gene>
<dbReference type="Proteomes" id="UP000500895">
    <property type="component" value="Chromosome"/>
</dbReference>
<protein>
    <submittedName>
        <fullName evidence="3">Allophanate hydrolase</fullName>
        <ecNumber evidence="3">3.5.1.54</ecNumber>
    </submittedName>
</protein>
<dbReference type="InterPro" id="IPR036928">
    <property type="entry name" value="AS_sf"/>
</dbReference>
<sequence>MRAEMGAEQPETIAAIVAAHRAGTLTPAETIARTYQRIRDHDDPAIFISLRDEKDAIAEAKRLATKDADNLPLYGVPVAVKDNIDALGFPTTAACPAFSFTPTHDSTAVARLRAAGAIIIGKTNLDQFATGLVGVRSPYGIPRNSIREDLIPGGSSSGSAVAVGAGLVPLSLGTDTAGSGRVPAMLNNIVGLKPSLGMISNAGLVPACRTLDCISVFALTVDDAALALSVMAGPDAADPFSRDRPLGAITPFPAGLRLGVPRKGQLIFFGDKKAEAAYADALKRWTALGATLVEFDLEPFYETARLLYEGPWVAERYLVIKDLLASAPDSIHPVTREITAAGARLTAADTFSALYRLQGLRKIAERTFANIDALVLPTAPTAYTTAQVLANPIELNSRLGTYTNFVNLLDLCGLALPAEMRGDGIPFGITLLAPAGHDALLASIGRVFHADTKLSLGAKGTAQAPLPPLPASGGDEIPIAVVGAHLSGMALNGELTALNAKLIEATKTAPDYKLYALKTTPPKPGMLRVAAGHGASIELEVWSLSSSAFGKFVNAIPAPMAIGTVRLADGRSVKGFLVEPEVLGEARDITGYGGWRKFMAEAATKQVS</sequence>
<dbReference type="SUPFAM" id="SSF75304">
    <property type="entry name" value="Amidase signature (AS) enzymes"/>
    <property type="match status" value="1"/>
</dbReference>
<dbReference type="NCBIfam" id="NF006043">
    <property type="entry name" value="PRK08186.1"/>
    <property type="match status" value="1"/>
</dbReference>
<dbReference type="RefSeq" id="WP_166467801.1">
    <property type="nucleotide sequence ID" value="NZ_CP050066.2"/>
</dbReference>
<dbReference type="EMBL" id="CP050066">
    <property type="protein sequence ID" value="QIP07128.1"/>
    <property type="molecule type" value="Genomic_DNA"/>
</dbReference>
<feature type="domain" description="Amidase" evidence="1">
    <location>
        <begin position="31"/>
        <end position="441"/>
    </location>
</feature>
<dbReference type="PANTHER" id="PTHR11895:SF169">
    <property type="entry name" value="GLUTAMYL-TRNA(GLN) AMIDOTRANSFERASE"/>
    <property type="match status" value="1"/>
</dbReference>
<name>A0A6G9A3Y6_9BRAD</name>
<evidence type="ECO:0000313" key="3">
    <source>
        <dbReference type="EMBL" id="QIP07128.1"/>
    </source>
</evidence>
<dbReference type="Gene3D" id="1.20.58.1700">
    <property type="match status" value="1"/>
</dbReference>
<dbReference type="Pfam" id="PF21986">
    <property type="entry name" value="AH_C"/>
    <property type="match status" value="1"/>
</dbReference>